<comment type="caution">
    <text evidence="3">The sequence shown here is derived from an EMBL/GenBank/DDBJ whole genome shotgun (WGS) entry which is preliminary data.</text>
</comment>
<dbReference type="GO" id="GO:0005737">
    <property type="term" value="C:cytoplasm"/>
    <property type="evidence" value="ECO:0007669"/>
    <property type="project" value="TreeGrafter"/>
</dbReference>
<feature type="domain" description="Inositol polyphosphate-related phosphatase" evidence="2">
    <location>
        <begin position="2"/>
        <end position="313"/>
    </location>
</feature>
<dbReference type="GO" id="GO:0005886">
    <property type="term" value="C:plasma membrane"/>
    <property type="evidence" value="ECO:0007669"/>
    <property type="project" value="TreeGrafter"/>
</dbReference>
<dbReference type="InterPro" id="IPR036691">
    <property type="entry name" value="Endo/exonu/phosph_ase_sf"/>
</dbReference>
<dbReference type="PANTHER" id="PTHR11200:SF275">
    <property type="entry name" value="LD06095P"/>
    <property type="match status" value="1"/>
</dbReference>
<dbReference type="AlphaFoldDB" id="A0AA38IUL6"/>
<dbReference type="PANTHER" id="PTHR11200">
    <property type="entry name" value="INOSITOL 5-PHOSPHATASE"/>
    <property type="match status" value="1"/>
</dbReference>
<dbReference type="InterPro" id="IPR000300">
    <property type="entry name" value="IPPc"/>
</dbReference>
<dbReference type="Pfam" id="PF17751">
    <property type="entry name" value="SKICH"/>
    <property type="match status" value="1"/>
</dbReference>
<keyword evidence="4" id="KW-1185">Reference proteome</keyword>
<dbReference type="InterPro" id="IPR041611">
    <property type="entry name" value="SKICH"/>
</dbReference>
<name>A0AA38IUL6_9CUCU</name>
<protein>
    <recommendedName>
        <fullName evidence="2">Inositol polyphosphate-related phosphatase domain-containing protein</fullName>
    </recommendedName>
</protein>
<evidence type="ECO:0000256" key="1">
    <source>
        <dbReference type="ARBA" id="ARBA00005910"/>
    </source>
</evidence>
<comment type="similarity">
    <text evidence="1">Belongs to the inositol 1,4,5-trisphosphate 5-phosphatase type II family.</text>
</comment>
<dbReference type="Pfam" id="PF22669">
    <property type="entry name" value="Exo_endo_phos2"/>
    <property type="match status" value="1"/>
</dbReference>
<dbReference type="FunFam" id="3.60.10.10:FF:000060">
    <property type="entry name" value="Uncharacterized protein, isoform C"/>
    <property type="match status" value="1"/>
</dbReference>
<dbReference type="Proteomes" id="UP001168821">
    <property type="component" value="Unassembled WGS sequence"/>
</dbReference>
<dbReference type="InterPro" id="IPR046985">
    <property type="entry name" value="IP5"/>
</dbReference>
<evidence type="ECO:0000313" key="4">
    <source>
        <dbReference type="Proteomes" id="UP001168821"/>
    </source>
</evidence>
<organism evidence="3 4">
    <name type="scientific">Zophobas morio</name>
    <dbReference type="NCBI Taxonomy" id="2755281"/>
    <lineage>
        <taxon>Eukaryota</taxon>
        <taxon>Metazoa</taxon>
        <taxon>Ecdysozoa</taxon>
        <taxon>Arthropoda</taxon>
        <taxon>Hexapoda</taxon>
        <taxon>Insecta</taxon>
        <taxon>Pterygota</taxon>
        <taxon>Neoptera</taxon>
        <taxon>Endopterygota</taxon>
        <taxon>Coleoptera</taxon>
        <taxon>Polyphaga</taxon>
        <taxon>Cucujiformia</taxon>
        <taxon>Tenebrionidae</taxon>
        <taxon>Zophobas</taxon>
    </lineage>
</organism>
<reference evidence="3" key="1">
    <citation type="journal article" date="2023" name="G3 (Bethesda)">
        <title>Whole genome assemblies of Zophobas morio and Tenebrio molitor.</title>
        <authorList>
            <person name="Kaur S."/>
            <person name="Stinson S.A."/>
            <person name="diCenzo G.C."/>
        </authorList>
    </citation>
    <scope>NUCLEOTIDE SEQUENCE</scope>
    <source>
        <strain evidence="3">QUZm001</strain>
    </source>
</reference>
<dbReference type="GO" id="GO:0001726">
    <property type="term" value="C:ruffle"/>
    <property type="evidence" value="ECO:0007669"/>
    <property type="project" value="TreeGrafter"/>
</dbReference>
<dbReference type="EMBL" id="JALNTZ010000002">
    <property type="protein sequence ID" value="KAJ3663752.1"/>
    <property type="molecule type" value="Genomic_DNA"/>
</dbReference>
<dbReference type="Gene3D" id="2.60.40.2840">
    <property type="match status" value="1"/>
</dbReference>
<dbReference type="GO" id="GO:0004439">
    <property type="term" value="F:phosphatidylinositol-4,5-bisphosphate 5-phosphatase activity"/>
    <property type="evidence" value="ECO:0007669"/>
    <property type="project" value="TreeGrafter"/>
</dbReference>
<dbReference type="SUPFAM" id="SSF56219">
    <property type="entry name" value="DNase I-like"/>
    <property type="match status" value="1"/>
</dbReference>
<evidence type="ECO:0000259" key="2">
    <source>
        <dbReference type="SMART" id="SM00128"/>
    </source>
</evidence>
<accession>A0AA38IUL6</accession>
<sequence length="458" mass="53419">MENLKLYLGTYNVGTNNPDARLNTLLGLPDDPKNEKFQLPDLYILSFQEVKAQPQNMLLDALFDDPWTYAIKDLLERYNYVKIKSVRLQGLLLNMYCLRKHLLNIREIESEYTRTGLSGMWGNKGAVSIRLSIYGCSLCFVNSHLSAHDNQLKDRVEDYNSIIKDQEFHVAETTEIFFHDYVFWMGDLNFRLHEDYDATPEEIERLVYKKECPKLFLFDQLRYVMNRGEAFSELVEADPEFPPTFKFEVGTDRYDHKRRPAWCDRILYRVNPHNYENVTLKVDQLSYKHHPCYQLSDHKPVTAEFNIKIPAKHLRLSTGMSVDQVDQVFSDYSERIVEFDKIVSWSQDEENTAKYRITQGIPATKDDWIGLFKENFSSLDDYITYEYVSKCSTPTPEGKSPMKGASSKNEQKYEITFSELPNRCKGSYCLVYFSQSEDKVISVLGISNAFPVIKEDSD</sequence>
<dbReference type="Gene3D" id="3.60.10.10">
    <property type="entry name" value="Endonuclease/exonuclease/phosphatase"/>
    <property type="match status" value="1"/>
</dbReference>
<dbReference type="SMART" id="SM00128">
    <property type="entry name" value="IPPc"/>
    <property type="match status" value="1"/>
</dbReference>
<proteinExistence type="inferred from homology"/>
<gene>
    <name evidence="3" type="ORF">Zmor_007979</name>
</gene>
<dbReference type="GO" id="GO:0046856">
    <property type="term" value="P:phosphatidylinositol dephosphorylation"/>
    <property type="evidence" value="ECO:0007669"/>
    <property type="project" value="InterPro"/>
</dbReference>
<evidence type="ECO:0000313" key="3">
    <source>
        <dbReference type="EMBL" id="KAJ3663752.1"/>
    </source>
</evidence>